<reference evidence="2 3" key="1">
    <citation type="journal article" date="2018" name="Evol. Lett.">
        <title>Horizontal gene cluster transfer increased hallucinogenic mushroom diversity.</title>
        <authorList>
            <person name="Reynolds H.T."/>
            <person name="Vijayakumar V."/>
            <person name="Gluck-Thaler E."/>
            <person name="Korotkin H.B."/>
            <person name="Matheny P.B."/>
            <person name="Slot J.C."/>
        </authorList>
    </citation>
    <scope>NUCLEOTIDE SEQUENCE [LARGE SCALE GENOMIC DNA]</scope>
    <source>
        <strain evidence="2 3">2629</strain>
    </source>
</reference>
<dbReference type="GO" id="GO:0005737">
    <property type="term" value="C:cytoplasm"/>
    <property type="evidence" value="ECO:0007669"/>
    <property type="project" value="TreeGrafter"/>
</dbReference>
<dbReference type="Pfam" id="PF00350">
    <property type="entry name" value="Dynamin_N"/>
    <property type="match status" value="1"/>
</dbReference>
<dbReference type="GO" id="GO:0005886">
    <property type="term" value="C:plasma membrane"/>
    <property type="evidence" value="ECO:0007669"/>
    <property type="project" value="TreeGrafter"/>
</dbReference>
<evidence type="ECO:0000313" key="2">
    <source>
        <dbReference type="EMBL" id="PPQ86250.1"/>
    </source>
</evidence>
<keyword evidence="3" id="KW-1185">Reference proteome</keyword>
<proteinExistence type="predicted"/>
<gene>
    <name evidence="2" type="ORF">CVT24_001130</name>
</gene>
<dbReference type="Gene3D" id="3.40.50.300">
    <property type="entry name" value="P-loop containing nucleotide triphosphate hydrolases"/>
    <property type="match status" value="1"/>
</dbReference>
<dbReference type="GO" id="GO:0005874">
    <property type="term" value="C:microtubule"/>
    <property type="evidence" value="ECO:0007669"/>
    <property type="project" value="TreeGrafter"/>
</dbReference>
<protein>
    <recommendedName>
        <fullName evidence="1">Dynamin N-terminal domain-containing protein</fullName>
    </recommendedName>
</protein>
<dbReference type="GO" id="GO:0003924">
    <property type="term" value="F:GTPase activity"/>
    <property type="evidence" value="ECO:0007669"/>
    <property type="project" value="TreeGrafter"/>
</dbReference>
<dbReference type="Proteomes" id="UP000284842">
    <property type="component" value="Unassembled WGS sequence"/>
</dbReference>
<dbReference type="InterPro" id="IPR045063">
    <property type="entry name" value="Dynamin_N"/>
</dbReference>
<organism evidence="2 3">
    <name type="scientific">Panaeolus cyanescens</name>
    <dbReference type="NCBI Taxonomy" id="181874"/>
    <lineage>
        <taxon>Eukaryota</taxon>
        <taxon>Fungi</taxon>
        <taxon>Dikarya</taxon>
        <taxon>Basidiomycota</taxon>
        <taxon>Agaricomycotina</taxon>
        <taxon>Agaricomycetes</taxon>
        <taxon>Agaricomycetidae</taxon>
        <taxon>Agaricales</taxon>
        <taxon>Agaricineae</taxon>
        <taxon>Galeropsidaceae</taxon>
        <taxon>Panaeolus</taxon>
    </lineage>
</organism>
<dbReference type="InterPro" id="IPR027417">
    <property type="entry name" value="P-loop_NTPase"/>
</dbReference>
<dbReference type="STRING" id="181874.A0A409X693"/>
<accession>A0A409X693</accession>
<dbReference type="SUPFAM" id="SSF52540">
    <property type="entry name" value="P-loop containing nucleoside triphosphate hydrolases"/>
    <property type="match status" value="1"/>
</dbReference>
<evidence type="ECO:0000313" key="3">
    <source>
        <dbReference type="Proteomes" id="UP000284842"/>
    </source>
</evidence>
<dbReference type="GO" id="GO:0008017">
    <property type="term" value="F:microtubule binding"/>
    <property type="evidence" value="ECO:0007669"/>
    <property type="project" value="TreeGrafter"/>
</dbReference>
<dbReference type="EMBL" id="NHTK01004529">
    <property type="protein sequence ID" value="PPQ86250.1"/>
    <property type="molecule type" value="Genomic_DNA"/>
</dbReference>
<evidence type="ECO:0000259" key="1">
    <source>
        <dbReference type="Pfam" id="PF00350"/>
    </source>
</evidence>
<dbReference type="PANTHER" id="PTHR11566:SF131">
    <property type="entry name" value="GTPASE, PUTATIVE (AFU_ORTHOLOGUE AFUA_6G07630)-RELATED"/>
    <property type="match status" value="1"/>
</dbReference>
<dbReference type="PANTHER" id="PTHR11566">
    <property type="entry name" value="DYNAMIN"/>
    <property type="match status" value="1"/>
</dbReference>
<dbReference type="GO" id="GO:0031623">
    <property type="term" value="P:receptor internalization"/>
    <property type="evidence" value="ECO:0007669"/>
    <property type="project" value="TreeGrafter"/>
</dbReference>
<dbReference type="OrthoDB" id="5061070at2759"/>
<dbReference type="InterPro" id="IPR022812">
    <property type="entry name" value="Dynamin"/>
</dbReference>
<comment type="caution">
    <text evidence="2">The sequence shown here is derived from an EMBL/GenBank/DDBJ whole genome shotgun (WGS) entry which is preliminary data.</text>
</comment>
<dbReference type="PRINTS" id="PR00195">
    <property type="entry name" value="DYNAMIN"/>
</dbReference>
<name>A0A409X693_9AGAR</name>
<sequence length="206" mass="22733">MFPPVSAFMAGRQPESNDVNVVHGVGLCNPQLAQGRRKMLDLVNRLHKVGVQFDIELPQVAVIGAQSAGKSSLLESISGITLPRASGTCTRCPTEFRLTRKDSRWQCTVSLRFTTDAQGRPLAEAKTEQFGDIIYNKAEVEGRIWRAQRAILNPSKPIEDFLRDNVHSSGNQPRRSELTFSHNCVSLQISGPEVADLSFCDLPDCP</sequence>
<dbReference type="InParanoid" id="A0A409X693"/>
<dbReference type="AlphaFoldDB" id="A0A409X693"/>
<feature type="domain" description="Dynamin N-terminal" evidence="1">
    <location>
        <begin position="60"/>
        <end position="203"/>
    </location>
</feature>